<dbReference type="SUPFAM" id="SSF52047">
    <property type="entry name" value="RNI-like"/>
    <property type="match status" value="1"/>
</dbReference>
<dbReference type="Proteomes" id="UP000789508">
    <property type="component" value="Unassembled WGS sequence"/>
</dbReference>
<accession>A0A9N9H5P3</accession>
<dbReference type="InterPro" id="IPR032675">
    <property type="entry name" value="LRR_dom_sf"/>
</dbReference>
<dbReference type="SUPFAM" id="SSF81383">
    <property type="entry name" value="F-box domain"/>
    <property type="match status" value="1"/>
</dbReference>
<sequence length="522" mass="60523">METNSVFQLLPIEIRQEIFKNLNRASLFKCLFVDRQWCREIVPILWEKPLSVPTQKDGVYYPLASQRKILSVKFTKIINVYVSLFSNEIWQSLHKNKISRPRTARTPTFNYVSYLRHYEPYTVSVAAGVWLKQKLITPTDKQLQKRNVLTEALCNLFLTEAKALKSFYYNLSEDVDIFSLISRGCPPSLIFNNLKELRISEITNEIELQNFFESFTNICHSIRGITLDVDPAVRYSQKIIEISDGDKFKNVMKTQNGLEWLELRFLSLLSVTAIRSIIGGLQYSSRTFRAISFYKINFYTFPMIEGLSSCVNLFCLDFRECNGFDQSWNKTAKHFTKLGFLAIEGPFYEAPISFIEQVIETSGDNLQFLLIQDIHTFPKRQFMITKLLPSILMHCHNLRAISLGKLNSEQLFSIKESCPNLEHIDFYMPKFNETMTSSGPLLPQINSLTIYSDSYYDLYTKLEAMEAICGYIKCISLFVFNDYSSHLESRIESYGINITKKTFHDSKDLSKILSEILNELIP</sequence>
<dbReference type="AlphaFoldDB" id="A0A9N9H5P3"/>
<reference evidence="1" key="1">
    <citation type="submission" date="2021-06" db="EMBL/GenBank/DDBJ databases">
        <authorList>
            <person name="Kallberg Y."/>
            <person name="Tangrot J."/>
            <person name="Rosling A."/>
        </authorList>
    </citation>
    <scope>NUCLEOTIDE SEQUENCE</scope>
    <source>
        <strain evidence="1">FL130A</strain>
    </source>
</reference>
<dbReference type="InterPro" id="IPR036047">
    <property type="entry name" value="F-box-like_dom_sf"/>
</dbReference>
<name>A0A9N9H5P3_9GLOM</name>
<gene>
    <name evidence="1" type="ORF">ALEPTO_LOCUS9994</name>
</gene>
<protein>
    <submittedName>
        <fullName evidence="1">3799_t:CDS:1</fullName>
    </submittedName>
</protein>
<evidence type="ECO:0000313" key="1">
    <source>
        <dbReference type="EMBL" id="CAG8650659.1"/>
    </source>
</evidence>
<keyword evidence="2" id="KW-1185">Reference proteome</keyword>
<proteinExistence type="predicted"/>
<dbReference type="EMBL" id="CAJVPS010009505">
    <property type="protein sequence ID" value="CAG8650659.1"/>
    <property type="molecule type" value="Genomic_DNA"/>
</dbReference>
<dbReference type="OrthoDB" id="2326415at2759"/>
<comment type="caution">
    <text evidence="1">The sequence shown here is derived from an EMBL/GenBank/DDBJ whole genome shotgun (WGS) entry which is preliminary data.</text>
</comment>
<evidence type="ECO:0000313" key="2">
    <source>
        <dbReference type="Proteomes" id="UP000789508"/>
    </source>
</evidence>
<dbReference type="Gene3D" id="3.80.10.10">
    <property type="entry name" value="Ribonuclease Inhibitor"/>
    <property type="match status" value="1"/>
</dbReference>
<organism evidence="1 2">
    <name type="scientific">Ambispora leptoticha</name>
    <dbReference type="NCBI Taxonomy" id="144679"/>
    <lineage>
        <taxon>Eukaryota</taxon>
        <taxon>Fungi</taxon>
        <taxon>Fungi incertae sedis</taxon>
        <taxon>Mucoromycota</taxon>
        <taxon>Glomeromycotina</taxon>
        <taxon>Glomeromycetes</taxon>
        <taxon>Archaeosporales</taxon>
        <taxon>Ambisporaceae</taxon>
        <taxon>Ambispora</taxon>
    </lineage>
</organism>